<dbReference type="InterPro" id="IPR050334">
    <property type="entry name" value="Molybdenum_import_ModC"/>
</dbReference>
<evidence type="ECO:0000313" key="2">
    <source>
        <dbReference type="Proteomes" id="UP000425960"/>
    </source>
</evidence>
<dbReference type="KEGG" id="dov:DSCO28_49570"/>
<dbReference type="AlphaFoldDB" id="A0A5K7ZWA2"/>
<dbReference type="PANTHER" id="PTHR43514:SF4">
    <property type="entry name" value="ABC TRANSPORTER I FAMILY MEMBER 10"/>
    <property type="match status" value="1"/>
</dbReference>
<organism evidence="1 2">
    <name type="scientific">Desulfosarcina ovata subsp. sediminis</name>
    <dbReference type="NCBI Taxonomy" id="885957"/>
    <lineage>
        <taxon>Bacteria</taxon>
        <taxon>Pseudomonadati</taxon>
        <taxon>Thermodesulfobacteriota</taxon>
        <taxon>Desulfobacteria</taxon>
        <taxon>Desulfobacterales</taxon>
        <taxon>Desulfosarcinaceae</taxon>
        <taxon>Desulfosarcina</taxon>
    </lineage>
</organism>
<dbReference type="SUPFAM" id="SSF52540">
    <property type="entry name" value="P-loop containing nucleoside triphosphate hydrolases"/>
    <property type="match status" value="1"/>
</dbReference>
<dbReference type="RefSeq" id="WP_155324327.1">
    <property type="nucleotide sequence ID" value="NZ_AP021876.1"/>
</dbReference>
<name>A0A5K7ZWA2_9BACT</name>
<gene>
    <name evidence="1" type="ORF">DSCO28_49570</name>
</gene>
<dbReference type="PANTHER" id="PTHR43514">
    <property type="entry name" value="ABC TRANSPORTER I FAMILY MEMBER 10"/>
    <property type="match status" value="1"/>
</dbReference>
<proteinExistence type="predicted"/>
<evidence type="ECO:0000313" key="1">
    <source>
        <dbReference type="EMBL" id="BBO84391.1"/>
    </source>
</evidence>
<dbReference type="InterPro" id="IPR027417">
    <property type="entry name" value="P-loop_NTPase"/>
</dbReference>
<accession>A0A5K7ZWA2</accession>
<sequence length="225" mass="24389">MTSLPIVEITDLVILPPGTSRRYACPRFAVAPGAVMAVVCDQPVDAGPFLRMLATLDCPAQGTIRFDGRPLDLDDYRQCLPVKRRIGYVAADAAMISNLTLRENLLLSRFYFENDLTVELDESVAVLCCDAGLGSKLDLRPAALSDAELLKAITIREMAKAPLLMLVHRPENFIAIADTDAIFNGLKNMVQSGTAVVFFSHNPGMIDLATSQLTLSGGEIHLQSV</sequence>
<dbReference type="Proteomes" id="UP000425960">
    <property type="component" value="Chromosome"/>
</dbReference>
<dbReference type="Gene3D" id="3.40.50.300">
    <property type="entry name" value="P-loop containing nucleotide triphosphate hydrolases"/>
    <property type="match status" value="1"/>
</dbReference>
<dbReference type="EMBL" id="AP021876">
    <property type="protein sequence ID" value="BBO84391.1"/>
    <property type="molecule type" value="Genomic_DNA"/>
</dbReference>
<protein>
    <recommendedName>
        <fullName evidence="3">ABC transporter domain-containing protein</fullName>
    </recommendedName>
</protein>
<evidence type="ECO:0008006" key="3">
    <source>
        <dbReference type="Google" id="ProtNLM"/>
    </source>
</evidence>
<reference evidence="1 2" key="1">
    <citation type="submission" date="2019-11" db="EMBL/GenBank/DDBJ databases">
        <title>Comparative genomics of hydrocarbon-degrading Desulfosarcina strains.</title>
        <authorList>
            <person name="Watanabe M."/>
            <person name="Kojima H."/>
            <person name="Fukui M."/>
        </authorList>
    </citation>
    <scope>NUCLEOTIDE SEQUENCE [LARGE SCALE GENOMIC DNA]</scope>
    <source>
        <strain evidence="1 2">28bB2T</strain>
    </source>
</reference>